<feature type="domain" description="Acyl-CoA dehydrogenase/oxidase C-terminal" evidence="10">
    <location>
        <begin position="226"/>
        <end position="375"/>
    </location>
</feature>
<comment type="caution">
    <text evidence="13">The sequence shown here is derived from an EMBL/GenBank/DDBJ whole genome shotgun (WGS) entry which is preliminary data.</text>
</comment>
<protein>
    <recommendedName>
        <fullName evidence="8">Cyclohex-1-ene-1-carbonyl-CoA dehydrogenase</fullName>
        <ecNumber evidence="7">1.3.8.10</ecNumber>
    </recommendedName>
</protein>
<comment type="subunit">
    <text evidence="3">Homotetramer.</text>
</comment>
<evidence type="ECO:0000313" key="14">
    <source>
        <dbReference type="Proteomes" id="UP000603434"/>
    </source>
</evidence>
<dbReference type="PROSITE" id="PS00072">
    <property type="entry name" value="ACYL_COA_DH_1"/>
    <property type="match status" value="1"/>
</dbReference>
<feature type="domain" description="Acyl-CoA dehydrogenase/oxidase N-terminal" evidence="12">
    <location>
        <begin position="6"/>
        <end position="117"/>
    </location>
</feature>
<comment type="cofactor">
    <cofactor evidence="1 9">
        <name>FAD</name>
        <dbReference type="ChEBI" id="CHEBI:57692"/>
    </cofactor>
</comment>
<dbReference type="Gene3D" id="2.40.110.10">
    <property type="entry name" value="Butyryl-CoA Dehydrogenase, subunit A, domain 2"/>
    <property type="match status" value="1"/>
</dbReference>
<dbReference type="PANTHER" id="PTHR43884:SF12">
    <property type="entry name" value="ISOVALERYL-COA DEHYDROGENASE, MITOCHONDRIAL-RELATED"/>
    <property type="match status" value="1"/>
</dbReference>
<dbReference type="InterPro" id="IPR006091">
    <property type="entry name" value="Acyl-CoA_Oxase/DH_mid-dom"/>
</dbReference>
<dbReference type="FunFam" id="1.10.540.10:FF:000002">
    <property type="entry name" value="Acyl-CoA dehydrogenase FadE19"/>
    <property type="match status" value="1"/>
</dbReference>
<evidence type="ECO:0000256" key="8">
    <source>
        <dbReference type="ARBA" id="ARBA00072305"/>
    </source>
</evidence>
<keyword evidence="4 9" id="KW-0285">Flavoprotein</keyword>
<keyword evidence="6 9" id="KW-0560">Oxidoreductase</keyword>
<evidence type="ECO:0000259" key="12">
    <source>
        <dbReference type="Pfam" id="PF02771"/>
    </source>
</evidence>
<dbReference type="Gene3D" id="1.10.540.10">
    <property type="entry name" value="Acyl-CoA dehydrogenase/oxidase, N-terminal domain"/>
    <property type="match status" value="1"/>
</dbReference>
<dbReference type="Pfam" id="PF02770">
    <property type="entry name" value="Acyl-CoA_dh_M"/>
    <property type="match status" value="1"/>
</dbReference>
<gene>
    <name evidence="13" type="ORF">H8E23_06575</name>
</gene>
<keyword evidence="5 9" id="KW-0274">FAD</keyword>
<dbReference type="EC" id="1.3.8.10" evidence="7"/>
<dbReference type="InterPro" id="IPR036250">
    <property type="entry name" value="AcylCo_DH-like_C"/>
</dbReference>
<name>A0A8J6TLU5_9BACT</name>
<dbReference type="InterPro" id="IPR037069">
    <property type="entry name" value="AcylCoA_DH/ox_N_sf"/>
</dbReference>
<feature type="domain" description="Acyl-CoA oxidase/dehydrogenase middle" evidence="11">
    <location>
        <begin position="123"/>
        <end position="214"/>
    </location>
</feature>
<dbReference type="FunFam" id="2.40.110.10:FF:000001">
    <property type="entry name" value="Acyl-CoA dehydrogenase, mitochondrial"/>
    <property type="match status" value="1"/>
</dbReference>
<evidence type="ECO:0000256" key="6">
    <source>
        <dbReference type="ARBA" id="ARBA00023002"/>
    </source>
</evidence>
<dbReference type="SUPFAM" id="SSF47203">
    <property type="entry name" value="Acyl-CoA dehydrogenase C-terminal domain-like"/>
    <property type="match status" value="1"/>
</dbReference>
<accession>A0A8J6TLU5</accession>
<evidence type="ECO:0000256" key="2">
    <source>
        <dbReference type="ARBA" id="ARBA00009347"/>
    </source>
</evidence>
<dbReference type="GO" id="GO:0003995">
    <property type="term" value="F:acyl-CoA dehydrogenase activity"/>
    <property type="evidence" value="ECO:0007669"/>
    <property type="project" value="InterPro"/>
</dbReference>
<dbReference type="InterPro" id="IPR013786">
    <property type="entry name" value="AcylCoA_DH/ox_N"/>
</dbReference>
<evidence type="ECO:0000256" key="3">
    <source>
        <dbReference type="ARBA" id="ARBA00011881"/>
    </source>
</evidence>
<organism evidence="13 14">
    <name type="scientific">Candidatus Desulfatibia profunda</name>
    <dbReference type="NCBI Taxonomy" id="2841695"/>
    <lineage>
        <taxon>Bacteria</taxon>
        <taxon>Pseudomonadati</taxon>
        <taxon>Thermodesulfobacteriota</taxon>
        <taxon>Desulfobacteria</taxon>
        <taxon>Desulfobacterales</taxon>
        <taxon>Desulfobacterales incertae sedis</taxon>
        <taxon>Candidatus Desulfatibia</taxon>
    </lineage>
</organism>
<dbReference type="Gene3D" id="1.20.140.10">
    <property type="entry name" value="Butyryl-CoA Dehydrogenase, subunit A, domain 3"/>
    <property type="match status" value="1"/>
</dbReference>
<dbReference type="SUPFAM" id="SSF56645">
    <property type="entry name" value="Acyl-CoA dehydrogenase NM domain-like"/>
    <property type="match status" value="1"/>
</dbReference>
<dbReference type="PIRSF" id="PIRSF016578">
    <property type="entry name" value="HsaA"/>
    <property type="match status" value="1"/>
</dbReference>
<dbReference type="PANTHER" id="PTHR43884">
    <property type="entry name" value="ACYL-COA DEHYDROGENASE"/>
    <property type="match status" value="1"/>
</dbReference>
<dbReference type="InterPro" id="IPR046373">
    <property type="entry name" value="Acyl-CoA_Oxase/DH_mid-dom_sf"/>
</dbReference>
<evidence type="ECO:0000313" key="13">
    <source>
        <dbReference type="EMBL" id="MBC8361043.1"/>
    </source>
</evidence>
<evidence type="ECO:0000256" key="1">
    <source>
        <dbReference type="ARBA" id="ARBA00001974"/>
    </source>
</evidence>
<evidence type="ECO:0000256" key="5">
    <source>
        <dbReference type="ARBA" id="ARBA00022827"/>
    </source>
</evidence>
<dbReference type="Proteomes" id="UP000603434">
    <property type="component" value="Unassembled WGS sequence"/>
</dbReference>
<evidence type="ECO:0000259" key="11">
    <source>
        <dbReference type="Pfam" id="PF02770"/>
    </source>
</evidence>
<dbReference type="Pfam" id="PF02771">
    <property type="entry name" value="Acyl-CoA_dh_N"/>
    <property type="match status" value="1"/>
</dbReference>
<reference evidence="13 14" key="1">
    <citation type="submission" date="2020-08" db="EMBL/GenBank/DDBJ databases">
        <title>Bridging the membrane lipid divide: bacteria of the FCB group superphylum have the potential to synthesize archaeal ether lipids.</title>
        <authorList>
            <person name="Villanueva L."/>
            <person name="Von Meijenfeldt F.A.B."/>
            <person name="Westbye A.B."/>
            <person name="Yadav S."/>
            <person name="Hopmans E.C."/>
            <person name="Dutilh B.E."/>
            <person name="Sinninghe Damste J.S."/>
        </authorList>
    </citation>
    <scope>NUCLEOTIDE SEQUENCE [LARGE SCALE GENOMIC DNA]</scope>
    <source>
        <strain evidence="13">NIOZ-UU30</strain>
    </source>
</reference>
<dbReference type="Pfam" id="PF00441">
    <property type="entry name" value="Acyl-CoA_dh_1"/>
    <property type="match status" value="1"/>
</dbReference>
<evidence type="ECO:0000256" key="4">
    <source>
        <dbReference type="ARBA" id="ARBA00022630"/>
    </source>
</evidence>
<dbReference type="InterPro" id="IPR006089">
    <property type="entry name" value="Acyl-CoA_DH_CS"/>
</dbReference>
<sequence>MDFVLSEREELLGKSVREFAESEITPRVEAMEATGEFPEDLLGPMAKLGITGIIAPPEYNGVGLGYLARTIVLEELSRVCAAISMGIQVHHMAIAALNDFGTDGQKQKYIPPLAKGETMGVVAVTEPSGGSDVVGMQATAERKGDKWILNGRKCFITNSHLSDFWVVIAKTAEGAKGLTAFIVEKDFPGAKTGRVEQKLGLRGSNTGELVFDNCEIPKENILGQEGGGLAVTLKTVSESGRTGMAATALGLISACLEEAGKFASERVLYGKPISTLQAIGFYMAEIYTELDICRLLCYRASWMKDQNMRSDTENAMAKYYTCDAAVRCAKKAIEIHGAYGILQEYKVQRFLRDAMVTISAGGTGEIGKIVVGRAALAPFKKKS</sequence>
<evidence type="ECO:0000256" key="9">
    <source>
        <dbReference type="RuleBase" id="RU362125"/>
    </source>
</evidence>
<dbReference type="InterPro" id="IPR009100">
    <property type="entry name" value="AcylCoA_DH/oxidase_NM_dom_sf"/>
</dbReference>
<dbReference type="FunFam" id="1.20.140.10:FF:000004">
    <property type="entry name" value="Acyl-CoA dehydrogenase FadE25"/>
    <property type="match status" value="1"/>
</dbReference>
<evidence type="ECO:0000256" key="7">
    <source>
        <dbReference type="ARBA" id="ARBA00066362"/>
    </source>
</evidence>
<comment type="similarity">
    <text evidence="2 9">Belongs to the acyl-CoA dehydrogenase family.</text>
</comment>
<dbReference type="EMBL" id="JACNJH010000118">
    <property type="protein sequence ID" value="MBC8361043.1"/>
    <property type="molecule type" value="Genomic_DNA"/>
</dbReference>
<proteinExistence type="inferred from homology"/>
<evidence type="ECO:0000259" key="10">
    <source>
        <dbReference type="Pfam" id="PF00441"/>
    </source>
</evidence>
<dbReference type="InterPro" id="IPR009075">
    <property type="entry name" value="AcylCo_DH/oxidase_C"/>
</dbReference>
<dbReference type="AlphaFoldDB" id="A0A8J6TLU5"/>
<dbReference type="GO" id="GO:0050660">
    <property type="term" value="F:flavin adenine dinucleotide binding"/>
    <property type="evidence" value="ECO:0007669"/>
    <property type="project" value="InterPro"/>
</dbReference>